<feature type="domain" description="Protein kinase" evidence="10">
    <location>
        <begin position="3"/>
        <end position="253"/>
    </location>
</feature>
<dbReference type="Proteomes" id="UP000467841">
    <property type="component" value="Unassembled WGS sequence"/>
</dbReference>
<dbReference type="Pfam" id="PF07714">
    <property type="entry name" value="PK_Tyr_Ser-Thr"/>
    <property type="match status" value="1"/>
</dbReference>
<evidence type="ECO:0000259" key="10">
    <source>
        <dbReference type="PROSITE" id="PS50011"/>
    </source>
</evidence>
<keyword evidence="5" id="KW-1133">Transmembrane helix</keyword>
<keyword evidence="2" id="KW-0723">Serine/threonine-protein kinase</keyword>
<feature type="region of interest" description="Disordered" evidence="9">
    <location>
        <begin position="194"/>
        <end position="216"/>
    </location>
</feature>
<evidence type="ECO:0000256" key="1">
    <source>
        <dbReference type="ARBA" id="ARBA00004479"/>
    </source>
</evidence>
<protein>
    <recommendedName>
        <fullName evidence="10">Protein kinase domain-containing protein</fullName>
    </recommendedName>
</protein>
<dbReference type="GO" id="GO:0004713">
    <property type="term" value="F:protein tyrosine kinase activity"/>
    <property type="evidence" value="ECO:0007669"/>
    <property type="project" value="InterPro"/>
</dbReference>
<dbReference type="InterPro" id="IPR001245">
    <property type="entry name" value="Ser-Thr/Tyr_kinase_cat_dom"/>
</dbReference>
<proteinExistence type="predicted"/>
<dbReference type="InterPro" id="IPR000719">
    <property type="entry name" value="Prot_kinase_dom"/>
</dbReference>
<dbReference type="PANTHER" id="PTHR27009">
    <property type="entry name" value="RUST RESISTANCE KINASE LR10-RELATED"/>
    <property type="match status" value="1"/>
</dbReference>
<evidence type="ECO:0000313" key="11">
    <source>
        <dbReference type="EMBL" id="CAA7055617.1"/>
    </source>
</evidence>
<dbReference type="GO" id="GO:0005524">
    <property type="term" value="F:ATP binding"/>
    <property type="evidence" value="ECO:0007669"/>
    <property type="project" value="UniProtKB-UniRule"/>
</dbReference>
<dbReference type="AlphaFoldDB" id="A0A6D2KTF6"/>
<keyword evidence="2" id="KW-0808">Transferase</keyword>
<dbReference type="InterPro" id="IPR045874">
    <property type="entry name" value="LRK10/LRL21-25-like"/>
</dbReference>
<reference evidence="11" key="1">
    <citation type="submission" date="2020-01" db="EMBL/GenBank/DDBJ databases">
        <authorList>
            <person name="Mishra B."/>
        </authorList>
    </citation>
    <scope>NUCLEOTIDE SEQUENCE [LARGE SCALE GENOMIC DNA]</scope>
</reference>
<evidence type="ECO:0000256" key="7">
    <source>
        <dbReference type="ARBA" id="ARBA00023180"/>
    </source>
</evidence>
<dbReference type="OrthoDB" id="1739851at2759"/>
<dbReference type="PROSITE" id="PS00107">
    <property type="entry name" value="PROTEIN_KINASE_ATP"/>
    <property type="match status" value="1"/>
</dbReference>
<dbReference type="InterPro" id="IPR011009">
    <property type="entry name" value="Kinase-like_dom_sf"/>
</dbReference>
<gene>
    <name evidence="11" type="ORF">MERR_LOCUS42853</name>
</gene>
<dbReference type="GO" id="GO:0016020">
    <property type="term" value="C:membrane"/>
    <property type="evidence" value="ECO:0007669"/>
    <property type="project" value="UniProtKB-SubCell"/>
</dbReference>
<evidence type="ECO:0000256" key="9">
    <source>
        <dbReference type="SAM" id="MobiDB-lite"/>
    </source>
</evidence>
<accession>A0A6D2KTF6</accession>
<dbReference type="GO" id="GO:0004674">
    <property type="term" value="F:protein serine/threonine kinase activity"/>
    <property type="evidence" value="ECO:0007669"/>
    <property type="project" value="UniProtKB-KW"/>
</dbReference>
<keyword evidence="7" id="KW-0325">Glycoprotein</keyword>
<keyword evidence="8" id="KW-0067">ATP-binding</keyword>
<dbReference type="InterPro" id="IPR020635">
    <property type="entry name" value="Tyr_kinase_cat_dom"/>
</dbReference>
<keyword evidence="3" id="KW-0812">Transmembrane</keyword>
<organism evidence="11 12">
    <name type="scientific">Microthlaspi erraticum</name>
    <dbReference type="NCBI Taxonomy" id="1685480"/>
    <lineage>
        <taxon>Eukaryota</taxon>
        <taxon>Viridiplantae</taxon>
        <taxon>Streptophyta</taxon>
        <taxon>Embryophyta</taxon>
        <taxon>Tracheophyta</taxon>
        <taxon>Spermatophyta</taxon>
        <taxon>Magnoliopsida</taxon>
        <taxon>eudicotyledons</taxon>
        <taxon>Gunneridae</taxon>
        <taxon>Pentapetalae</taxon>
        <taxon>rosids</taxon>
        <taxon>malvids</taxon>
        <taxon>Brassicales</taxon>
        <taxon>Brassicaceae</taxon>
        <taxon>Coluteocarpeae</taxon>
        <taxon>Microthlaspi</taxon>
    </lineage>
</organism>
<keyword evidence="2" id="KW-0418">Kinase</keyword>
<evidence type="ECO:0000313" key="12">
    <source>
        <dbReference type="Proteomes" id="UP000467841"/>
    </source>
</evidence>
<evidence type="ECO:0000256" key="2">
    <source>
        <dbReference type="ARBA" id="ARBA00022527"/>
    </source>
</evidence>
<evidence type="ECO:0000256" key="6">
    <source>
        <dbReference type="ARBA" id="ARBA00023136"/>
    </source>
</evidence>
<dbReference type="EMBL" id="CACVBM020001607">
    <property type="protein sequence ID" value="CAA7055617.1"/>
    <property type="molecule type" value="Genomic_DNA"/>
</dbReference>
<comment type="subcellular location">
    <subcellularLocation>
        <location evidence="1">Membrane</location>
        <topology evidence="1">Single-pass type I membrane protein</topology>
    </subcellularLocation>
</comment>
<evidence type="ECO:0000256" key="8">
    <source>
        <dbReference type="PROSITE-ProRule" id="PRU10141"/>
    </source>
</evidence>
<comment type="caution">
    <text evidence="11">The sequence shown here is derived from an EMBL/GenBank/DDBJ whole genome shotgun (WGS) entry which is preliminary data.</text>
</comment>
<dbReference type="SMART" id="SM00219">
    <property type="entry name" value="TyrKc"/>
    <property type="match status" value="1"/>
</dbReference>
<dbReference type="InterPro" id="IPR017441">
    <property type="entry name" value="Protein_kinase_ATP_BS"/>
</dbReference>
<keyword evidence="8" id="KW-0547">Nucleotide-binding</keyword>
<evidence type="ECO:0000256" key="5">
    <source>
        <dbReference type="ARBA" id="ARBA00022989"/>
    </source>
</evidence>
<dbReference type="SUPFAM" id="SSF56112">
    <property type="entry name" value="Protein kinase-like (PK-like)"/>
    <property type="match status" value="1"/>
</dbReference>
<sequence>MTNSFAHVLGRGGFGTVYKGKLPDSGQDIAVKILMEIEGNGEEFINEVASMSRTSHVNIVPLLEVINNNFGGVSHKSDVYSYGMVVLEMIGARNRDNFVKSGSNNSSMYFPEWIYKDFERGETMRFRGQKVTEEEEKIAKKMLFVGLWCIQTSPSDRPTMIKVIEMLEGSVEALQVPPKPLLYLPPTAVQESVEDSTYETSIVSNPSQSGRDTLSGEDTLRFSRGVVHQNHEVGQHSSRSSKVKANKESGSLT</sequence>
<keyword evidence="12" id="KW-1185">Reference proteome</keyword>
<feature type="binding site" evidence="8">
    <location>
        <position position="32"/>
    </location>
    <ligand>
        <name>ATP</name>
        <dbReference type="ChEBI" id="CHEBI:30616"/>
    </ligand>
</feature>
<keyword evidence="6" id="KW-0472">Membrane</keyword>
<keyword evidence="4" id="KW-0732">Signal</keyword>
<evidence type="ECO:0000256" key="3">
    <source>
        <dbReference type="ARBA" id="ARBA00022692"/>
    </source>
</evidence>
<dbReference type="PROSITE" id="PS50011">
    <property type="entry name" value="PROTEIN_KINASE_DOM"/>
    <property type="match status" value="1"/>
</dbReference>
<dbReference type="Gene3D" id="3.30.200.20">
    <property type="entry name" value="Phosphorylase Kinase, domain 1"/>
    <property type="match status" value="1"/>
</dbReference>
<feature type="region of interest" description="Disordered" evidence="9">
    <location>
        <begin position="230"/>
        <end position="253"/>
    </location>
</feature>
<feature type="compositionally biased region" description="Polar residues" evidence="9">
    <location>
        <begin position="198"/>
        <end position="212"/>
    </location>
</feature>
<dbReference type="Gene3D" id="1.10.510.10">
    <property type="entry name" value="Transferase(Phosphotransferase) domain 1"/>
    <property type="match status" value="1"/>
</dbReference>
<name>A0A6D2KTF6_9BRAS</name>
<evidence type="ECO:0000256" key="4">
    <source>
        <dbReference type="ARBA" id="ARBA00022729"/>
    </source>
</evidence>